<dbReference type="EMBL" id="CAJGYO010000006">
    <property type="protein sequence ID" value="CAD6240148.1"/>
    <property type="molecule type" value="Genomic_DNA"/>
</dbReference>
<keyword evidence="8" id="KW-0804">Transcription</keyword>
<evidence type="ECO:0000256" key="1">
    <source>
        <dbReference type="ARBA" id="ARBA00004604"/>
    </source>
</evidence>
<comment type="subcellular location">
    <subcellularLocation>
        <location evidence="1">Nucleus</location>
        <location evidence="1">Nucleolus</location>
    </subcellularLocation>
</comment>
<dbReference type="InterPro" id="IPR048540">
    <property type="entry name" value="Rrn7_cyclin_N"/>
</dbReference>
<evidence type="ECO:0000256" key="8">
    <source>
        <dbReference type="ARBA" id="ARBA00023163"/>
    </source>
</evidence>
<protein>
    <recommendedName>
        <fullName evidence="15">TATA box-binding protein-associated factor RNA polymerase I subunit B</fullName>
    </recommendedName>
</protein>
<dbReference type="GO" id="GO:0008270">
    <property type="term" value="F:zinc ion binding"/>
    <property type="evidence" value="ECO:0007669"/>
    <property type="project" value="UniProtKB-KW"/>
</dbReference>
<accession>A0A811PJA6</accession>
<dbReference type="Pfam" id="PF20644">
    <property type="entry name" value="Rrn7_cyclin_N"/>
    <property type="match status" value="1"/>
</dbReference>
<name>A0A811PJA6_9POAL</name>
<keyword evidence="7" id="KW-0238">DNA-binding</keyword>
<dbReference type="GO" id="GO:0001164">
    <property type="term" value="F:RNA polymerase I core promoter sequence-specific DNA binding"/>
    <property type="evidence" value="ECO:0007669"/>
    <property type="project" value="InterPro"/>
</dbReference>
<dbReference type="OrthoDB" id="10069252at2759"/>
<evidence type="ECO:0000256" key="10">
    <source>
        <dbReference type="SAM" id="MobiDB-lite"/>
    </source>
</evidence>
<proteinExistence type="inferred from homology"/>
<gene>
    <name evidence="13" type="ORF">NCGR_LOCUS26834</name>
</gene>
<evidence type="ECO:0000256" key="7">
    <source>
        <dbReference type="ARBA" id="ARBA00023125"/>
    </source>
</evidence>
<dbReference type="GO" id="GO:0042790">
    <property type="term" value="P:nucleolar large rRNA transcription by RNA polymerase I"/>
    <property type="evidence" value="ECO:0007669"/>
    <property type="project" value="TreeGrafter"/>
</dbReference>
<evidence type="ECO:0000256" key="3">
    <source>
        <dbReference type="ARBA" id="ARBA00022723"/>
    </source>
</evidence>
<comment type="caution">
    <text evidence="13">The sequence shown here is derived from an EMBL/GenBank/DDBJ whole genome shotgun (WGS) entry which is preliminary data.</text>
</comment>
<evidence type="ECO:0000256" key="6">
    <source>
        <dbReference type="ARBA" id="ARBA00023015"/>
    </source>
</evidence>
<feature type="compositionally biased region" description="Basic and acidic residues" evidence="10">
    <location>
        <begin position="43"/>
        <end position="57"/>
    </location>
</feature>
<keyword evidence="3" id="KW-0479">Metal-binding</keyword>
<dbReference type="PANTHER" id="PTHR31576">
    <property type="entry name" value="TATA BOX-BINDING PROTEIN-ASSOCIATED FACTOR RNA POLYMERASE I SUBUNIT B"/>
    <property type="match status" value="1"/>
</dbReference>
<reference evidence="13" key="1">
    <citation type="submission" date="2020-10" db="EMBL/GenBank/DDBJ databases">
        <authorList>
            <person name="Han B."/>
            <person name="Lu T."/>
            <person name="Zhao Q."/>
            <person name="Huang X."/>
            <person name="Zhao Y."/>
        </authorList>
    </citation>
    <scope>NUCLEOTIDE SEQUENCE</scope>
</reference>
<comment type="similarity">
    <text evidence="2">Belongs to the RRN7/TAF1B family.</text>
</comment>
<evidence type="ECO:0000313" key="13">
    <source>
        <dbReference type="EMBL" id="CAD6240148.1"/>
    </source>
</evidence>
<evidence type="ECO:0000256" key="9">
    <source>
        <dbReference type="ARBA" id="ARBA00023242"/>
    </source>
</evidence>
<keyword evidence="9" id="KW-0539">Nucleus</keyword>
<keyword evidence="6" id="KW-0805">Transcription regulation</keyword>
<feature type="domain" description="Rrn7/TAF1B C-terminal cyclin" evidence="12">
    <location>
        <begin position="469"/>
        <end position="578"/>
    </location>
</feature>
<organism evidence="13 14">
    <name type="scientific">Miscanthus lutarioriparius</name>
    <dbReference type="NCBI Taxonomy" id="422564"/>
    <lineage>
        <taxon>Eukaryota</taxon>
        <taxon>Viridiplantae</taxon>
        <taxon>Streptophyta</taxon>
        <taxon>Embryophyta</taxon>
        <taxon>Tracheophyta</taxon>
        <taxon>Spermatophyta</taxon>
        <taxon>Magnoliopsida</taxon>
        <taxon>Liliopsida</taxon>
        <taxon>Poales</taxon>
        <taxon>Poaceae</taxon>
        <taxon>PACMAD clade</taxon>
        <taxon>Panicoideae</taxon>
        <taxon>Andropogonodae</taxon>
        <taxon>Andropogoneae</taxon>
        <taxon>Saccharinae</taxon>
        <taxon>Miscanthus</taxon>
    </lineage>
</organism>
<evidence type="ECO:0000256" key="2">
    <source>
        <dbReference type="ARBA" id="ARBA00006899"/>
    </source>
</evidence>
<keyword evidence="4" id="KW-0863">Zinc-finger</keyword>
<feature type="compositionally biased region" description="Basic and acidic residues" evidence="10">
    <location>
        <begin position="74"/>
        <end position="83"/>
    </location>
</feature>
<feature type="compositionally biased region" description="Basic and acidic residues" evidence="10">
    <location>
        <begin position="1"/>
        <end position="10"/>
    </location>
</feature>
<dbReference type="Pfam" id="PF20645">
    <property type="entry name" value="Rrn7_cyclin_C"/>
    <property type="match status" value="1"/>
</dbReference>
<feature type="region of interest" description="Disordered" evidence="10">
    <location>
        <begin position="1"/>
        <end position="84"/>
    </location>
</feature>
<evidence type="ECO:0008006" key="15">
    <source>
        <dbReference type="Google" id="ProtNLM"/>
    </source>
</evidence>
<dbReference type="Proteomes" id="UP000604825">
    <property type="component" value="Unassembled WGS sequence"/>
</dbReference>
<dbReference type="PANTHER" id="PTHR31576:SF2">
    <property type="entry name" value="TATA BOX-BINDING PROTEIN-ASSOCIATED FACTOR RNA POLYMERASE I SUBUNIT B"/>
    <property type="match status" value="1"/>
</dbReference>
<feature type="domain" description="Rrn7/TAF1B N-terminal cyclin" evidence="11">
    <location>
        <begin position="294"/>
        <end position="436"/>
    </location>
</feature>
<evidence type="ECO:0000313" key="14">
    <source>
        <dbReference type="Proteomes" id="UP000604825"/>
    </source>
</evidence>
<keyword evidence="14" id="KW-1185">Reference proteome</keyword>
<keyword evidence="5" id="KW-0862">Zinc</keyword>
<dbReference type="InterPro" id="IPR048538">
    <property type="entry name" value="Rrn7_cyclin_C"/>
</dbReference>
<evidence type="ECO:0000259" key="12">
    <source>
        <dbReference type="Pfam" id="PF20645"/>
    </source>
</evidence>
<dbReference type="InterPro" id="IPR033599">
    <property type="entry name" value="TAF1B/Rrn7"/>
</dbReference>
<dbReference type="GO" id="GO:0070860">
    <property type="term" value="C:RNA polymerase I core factor complex"/>
    <property type="evidence" value="ECO:0007669"/>
    <property type="project" value="InterPro"/>
</dbReference>
<evidence type="ECO:0000256" key="5">
    <source>
        <dbReference type="ARBA" id="ARBA00022833"/>
    </source>
</evidence>
<sequence>MAVRKQEGRGWRAARAVGRRPAGRQQALSARQEGEKSGSSPSLREDSRRSRARDKTLETPAVDLPAFLPPDQNPRAEKKDRRGPMGGLSLALISSYRDKKAQESCSISLYSTWKAGAVIYIFYVKSVGFLVLLDLSLANGMSLSVTVKPAPFSGDNMDYDPSCTSPNPYGGGGGSIHLVCQECLNGDNYNTDDADDGFFTCRRCFARHPMQATAADPHDFPTTGNIYVRRVATQPTPKLGTRTPASYTRTPQAVAVFNDFVEPSKPRDFAPSGSVWGEPKDLAAQVRLCYVQGLQVILQRQLEALVEQHRVAALVCAVAGPVWVRWVAASKVCDETWVRQALADHEATGKEKCSGGGDIKKPGEVKYEWDDDILPQQKDRCKVEFAFLHSLRMMLPLYSTLAICFLACHIAREAIMPSDIYRWAMEGNVPYLAAFTEVDTFLGSSLQDCPFDARQLFRPVRVIGAWQLEAAAGSIAQKVGLDLPPVNFYAIAQRCLKDLSLPIDRILPHACQIYEWAMPAELWLSSNPSRIPTLVCVMAILIVSLRVMYNINGQGIWEKICEEGRNTIGSYHDANSPTFRKHEANYSSDLHSYLKYCKEVIFAGFTCSDEEKHLTEIFWDMYKAREDENPKGHVKSQTHCIEEMTITNGVKKRY</sequence>
<evidence type="ECO:0000259" key="11">
    <source>
        <dbReference type="Pfam" id="PF20644"/>
    </source>
</evidence>
<dbReference type="AlphaFoldDB" id="A0A811PJA6"/>
<evidence type="ECO:0000256" key="4">
    <source>
        <dbReference type="ARBA" id="ARBA00022771"/>
    </source>
</evidence>